<evidence type="ECO:0000313" key="1">
    <source>
        <dbReference type="EMBL" id="KDR34251.1"/>
    </source>
</evidence>
<protein>
    <submittedName>
        <fullName evidence="1">Uncharacterized protein</fullName>
    </submittedName>
</protein>
<sequence length="137" mass="13864">MVPVLPVLELSVLVLSVLDAGAGALAVGEDVPLDAVSSEVSLAVAGGLVVSLVVPVPDGDVSDPVTLAEEADALPLCAALLDDALSLLPPPPPPHAATNTLTAATSAIDLNRMKRKAGAKFVISIRITKWLTSISTK</sequence>
<name>A0A656QUW7_9BURK</name>
<gene>
    <name evidence="1" type="ORF">BG60_00680</name>
</gene>
<comment type="caution">
    <text evidence="1">The sequence shown here is derived from an EMBL/GenBank/DDBJ whole genome shotgun (WGS) entry which is preliminary data.</text>
</comment>
<evidence type="ECO:0000313" key="2">
    <source>
        <dbReference type="Proteomes" id="UP000027451"/>
    </source>
</evidence>
<proteinExistence type="predicted"/>
<accession>A0A656QUW7</accession>
<keyword evidence="2" id="KW-1185">Reference proteome</keyword>
<dbReference type="Proteomes" id="UP000027451">
    <property type="component" value="Unassembled WGS sequence"/>
</dbReference>
<organism evidence="1 2">
    <name type="scientific">Caballeronia zhejiangensis</name>
    <dbReference type="NCBI Taxonomy" id="871203"/>
    <lineage>
        <taxon>Bacteria</taxon>
        <taxon>Pseudomonadati</taxon>
        <taxon>Pseudomonadota</taxon>
        <taxon>Betaproteobacteria</taxon>
        <taxon>Burkholderiales</taxon>
        <taxon>Burkholderiaceae</taxon>
        <taxon>Caballeronia</taxon>
    </lineage>
</organism>
<dbReference type="RefSeq" id="WP_008346103.1">
    <property type="nucleotide sequence ID" value="NZ_CP084286.1"/>
</dbReference>
<reference evidence="1 2" key="1">
    <citation type="submission" date="2014-03" db="EMBL/GenBank/DDBJ databases">
        <title>Draft Genome Sequences of Four Burkholderia Strains.</title>
        <authorList>
            <person name="Liu X.Y."/>
            <person name="Li C.X."/>
            <person name="Xu J.H."/>
        </authorList>
    </citation>
    <scope>NUCLEOTIDE SEQUENCE [LARGE SCALE GENOMIC DNA]</scope>
    <source>
        <strain evidence="1 2">OP-1</strain>
    </source>
</reference>
<dbReference type="EMBL" id="JFHD01000001">
    <property type="protein sequence ID" value="KDR34251.1"/>
    <property type="molecule type" value="Genomic_DNA"/>
</dbReference>
<dbReference type="AlphaFoldDB" id="A0A656QUW7"/>